<feature type="transmembrane region" description="Helical" evidence="6">
    <location>
        <begin position="85"/>
        <end position="103"/>
    </location>
</feature>
<feature type="transmembrane region" description="Helical" evidence="6">
    <location>
        <begin position="46"/>
        <end position="65"/>
    </location>
</feature>
<organism evidence="7 8">
    <name type="scientific">Methylophaga lonarensis MPL</name>
    <dbReference type="NCBI Taxonomy" id="1286106"/>
    <lineage>
        <taxon>Bacteria</taxon>
        <taxon>Pseudomonadati</taxon>
        <taxon>Pseudomonadota</taxon>
        <taxon>Gammaproteobacteria</taxon>
        <taxon>Thiotrichales</taxon>
        <taxon>Piscirickettsiaceae</taxon>
        <taxon>Methylophaga</taxon>
    </lineage>
</organism>
<reference evidence="7 8" key="1">
    <citation type="journal article" date="2013" name="Genome Announc.">
        <title>Draft Genome Sequence of Methylophaga lonarensis MPLT, a Haloalkaliphilic (Non-Methane-Utilizing) Methylotroph.</title>
        <authorList>
            <person name="Shetty S.A."/>
            <person name="Marathe N.P."/>
            <person name="Munot H."/>
            <person name="Antony C.P."/>
            <person name="Dhotre D.P."/>
            <person name="Murrell J.C."/>
            <person name="Shouche Y.S."/>
        </authorList>
    </citation>
    <scope>NUCLEOTIDE SEQUENCE [LARGE SCALE GENOMIC DNA]</scope>
    <source>
        <strain evidence="7 8">MPL</strain>
    </source>
</reference>
<feature type="transmembrane region" description="Helical" evidence="6">
    <location>
        <begin position="245"/>
        <end position="263"/>
    </location>
</feature>
<feature type="transmembrane region" description="Helical" evidence="6">
    <location>
        <begin position="110"/>
        <end position="127"/>
    </location>
</feature>
<dbReference type="Proteomes" id="UP000012019">
    <property type="component" value="Unassembled WGS sequence"/>
</dbReference>
<dbReference type="GO" id="GO:0005886">
    <property type="term" value="C:plasma membrane"/>
    <property type="evidence" value="ECO:0007669"/>
    <property type="project" value="UniProtKB-SubCell"/>
</dbReference>
<dbReference type="PANTHER" id="PTHR43483:SF3">
    <property type="entry name" value="MEMBRANE TRANSPORTER PROTEIN HI_0806-RELATED"/>
    <property type="match status" value="1"/>
</dbReference>
<keyword evidence="5 6" id="KW-0472">Membrane</keyword>
<protein>
    <recommendedName>
        <fullName evidence="6">Probable membrane transporter protein</fullName>
    </recommendedName>
</protein>
<dbReference type="InterPro" id="IPR002781">
    <property type="entry name" value="TM_pro_TauE-like"/>
</dbReference>
<comment type="caution">
    <text evidence="7">The sequence shown here is derived from an EMBL/GenBank/DDBJ whole genome shotgun (WGS) entry which is preliminary data.</text>
</comment>
<dbReference type="PANTHER" id="PTHR43483">
    <property type="entry name" value="MEMBRANE TRANSPORTER PROTEIN HI_0806-RELATED"/>
    <property type="match status" value="1"/>
</dbReference>
<evidence type="ECO:0000313" key="7">
    <source>
        <dbReference type="EMBL" id="EMR12285.1"/>
    </source>
</evidence>
<evidence type="ECO:0000256" key="2">
    <source>
        <dbReference type="ARBA" id="ARBA00009142"/>
    </source>
</evidence>
<evidence type="ECO:0000313" key="8">
    <source>
        <dbReference type="Proteomes" id="UP000012019"/>
    </source>
</evidence>
<keyword evidence="4 6" id="KW-1133">Transmembrane helix</keyword>
<evidence type="ECO:0000256" key="4">
    <source>
        <dbReference type="ARBA" id="ARBA00022989"/>
    </source>
</evidence>
<comment type="subcellular location">
    <subcellularLocation>
        <location evidence="6">Cell membrane</location>
        <topology evidence="6">Multi-pass membrane protein</topology>
    </subcellularLocation>
    <subcellularLocation>
        <location evidence="1">Membrane</location>
        <topology evidence="1">Multi-pass membrane protein</topology>
    </subcellularLocation>
</comment>
<keyword evidence="8" id="KW-1185">Reference proteome</keyword>
<keyword evidence="3 6" id="KW-0812">Transmembrane</keyword>
<accession>M7PEI1</accession>
<evidence type="ECO:0000256" key="3">
    <source>
        <dbReference type="ARBA" id="ARBA00022692"/>
    </source>
</evidence>
<evidence type="ECO:0000256" key="1">
    <source>
        <dbReference type="ARBA" id="ARBA00004141"/>
    </source>
</evidence>
<evidence type="ECO:0000256" key="6">
    <source>
        <dbReference type="RuleBase" id="RU363041"/>
    </source>
</evidence>
<dbReference type="PATRIC" id="fig|1286106.3.peg.2211"/>
<evidence type="ECO:0000256" key="5">
    <source>
        <dbReference type="ARBA" id="ARBA00023136"/>
    </source>
</evidence>
<name>M7PEI1_9GAMM</name>
<feature type="transmembrane region" description="Helical" evidence="6">
    <location>
        <begin position="147"/>
        <end position="168"/>
    </location>
</feature>
<keyword evidence="6" id="KW-1003">Cell membrane</keyword>
<dbReference type="eggNOG" id="COG0730">
    <property type="taxonomic scope" value="Bacteria"/>
</dbReference>
<comment type="similarity">
    <text evidence="2 6">Belongs to the 4-toluene sulfonate uptake permease (TSUP) (TC 2.A.102) family.</text>
</comment>
<dbReference type="Pfam" id="PF01925">
    <property type="entry name" value="TauE"/>
    <property type="match status" value="1"/>
</dbReference>
<dbReference type="EMBL" id="APHR01000061">
    <property type="protein sequence ID" value="EMR12285.1"/>
    <property type="molecule type" value="Genomic_DNA"/>
</dbReference>
<feature type="transmembrane region" description="Helical" evidence="6">
    <location>
        <begin position="180"/>
        <end position="202"/>
    </location>
</feature>
<proteinExistence type="inferred from homology"/>
<feature type="transmembrane region" description="Helical" evidence="6">
    <location>
        <begin position="6"/>
        <end position="39"/>
    </location>
</feature>
<dbReference type="AlphaFoldDB" id="M7PEI1"/>
<gene>
    <name evidence="7" type="ORF">MPL1_11048</name>
</gene>
<sequence>MLMELLSYAAVGIVAGTIAGLLGLGGGLIIVPVLVWLFGHQGMPEAFIIHMAVATSLMTIVVTSVSSITAHHRYGNVIWPDFGKLLPGLMLGAVGGALLAVNLSAGTMETFFACFALMMAARLWLPALDVTYTSLLNWLPSSLYGVFAGILSALVGIGGGTLIVPYLVTASRAMQQAVGTAAACGFPIALGGGIGFMLFAPVSALRDTGWTAGLIHWPAVLGIISTSVLFAPLGAKLAKQLPSSVLKRIFSAVLLCVDLYFFLR</sequence>
<feature type="transmembrane region" description="Helical" evidence="6">
    <location>
        <begin position="214"/>
        <end position="233"/>
    </location>
</feature>